<dbReference type="Proteomes" id="UP000307430">
    <property type="component" value="Unassembled WGS sequence"/>
</dbReference>
<keyword evidence="2" id="KW-0813">Transport</keyword>
<gene>
    <name evidence="7" type="ORF">FE839_18845</name>
</gene>
<evidence type="ECO:0000256" key="1">
    <source>
        <dbReference type="ARBA" id="ARBA00004496"/>
    </source>
</evidence>
<protein>
    <submittedName>
        <fullName evidence="7">HrpE/YscL family type III secretion apparatus protein</fullName>
    </submittedName>
</protein>
<accession>A0A5R9LDM4</accession>
<sequence>MLTQKRITLLNGDTDLAPIITRAQLRLQQQGQTLLVQAQQQAQALLMTAEQEREQQREAVRQQVERDFWQQADAMLHALQQQYQQLESQALVVMEVVVSQAIGQLLEQVPEHARMTALLRQLLRAQTVDAQGELYCHPDQRQVVADWLASQPHLCWRLQTDNALPIDKLKLTTTQGELHLDWRQAVQRLLPVCGDETADPPT</sequence>
<dbReference type="InterPro" id="IPR009335">
    <property type="entry name" value="T3SS_HrpE/ATPase_suE"/>
</dbReference>
<organism evidence="7 8">
    <name type="scientific">Klebsiella indica</name>
    <dbReference type="NCBI Taxonomy" id="2582917"/>
    <lineage>
        <taxon>Bacteria</taxon>
        <taxon>Pseudomonadati</taxon>
        <taxon>Pseudomonadota</taxon>
        <taxon>Gammaproteobacteria</taxon>
        <taxon>Enterobacterales</taxon>
        <taxon>Enterobacteriaceae</taxon>
        <taxon>Klebsiella/Raoultella group</taxon>
        <taxon>Klebsiella</taxon>
    </lineage>
</organism>
<evidence type="ECO:0000256" key="6">
    <source>
        <dbReference type="SAM" id="Coils"/>
    </source>
</evidence>
<dbReference type="AlphaFoldDB" id="A0A5R9LDM4"/>
<dbReference type="GO" id="GO:0005737">
    <property type="term" value="C:cytoplasm"/>
    <property type="evidence" value="ECO:0007669"/>
    <property type="project" value="UniProtKB-SubCell"/>
</dbReference>
<reference evidence="7 8" key="1">
    <citation type="submission" date="2019-05" db="EMBL/GenBank/DDBJ databases">
        <title>Genome sequence of Klebsiella sp strain TOUT106.</title>
        <authorList>
            <person name="Rahi P."/>
            <person name="Chaudhari D."/>
        </authorList>
    </citation>
    <scope>NUCLEOTIDE SEQUENCE [LARGE SCALE GENOMIC DNA]</scope>
    <source>
        <strain evidence="7 8">TOUT106</strain>
    </source>
</reference>
<evidence type="ECO:0000313" key="7">
    <source>
        <dbReference type="EMBL" id="TLV11635.1"/>
    </source>
</evidence>
<dbReference type="InterPro" id="IPR012842">
    <property type="entry name" value="T3SS_SctL/SctL2"/>
</dbReference>
<proteinExistence type="inferred from homology"/>
<evidence type="ECO:0000313" key="8">
    <source>
        <dbReference type="Proteomes" id="UP000307430"/>
    </source>
</evidence>
<evidence type="ECO:0000256" key="3">
    <source>
        <dbReference type="ARBA" id="ARBA00022490"/>
    </source>
</evidence>
<evidence type="ECO:0000256" key="5">
    <source>
        <dbReference type="ARBA" id="ARBA00024335"/>
    </source>
</evidence>
<dbReference type="RefSeq" id="WP_138362302.1">
    <property type="nucleotide sequence ID" value="NZ_JBCIVH010000027.1"/>
</dbReference>
<keyword evidence="6" id="KW-0175">Coiled coil</keyword>
<name>A0A5R9LDM4_9ENTR</name>
<feature type="coiled-coil region" evidence="6">
    <location>
        <begin position="35"/>
        <end position="89"/>
    </location>
</feature>
<evidence type="ECO:0000256" key="4">
    <source>
        <dbReference type="ARBA" id="ARBA00022927"/>
    </source>
</evidence>
<dbReference type="NCBIfam" id="TIGR02499">
    <property type="entry name" value="HrpE_YscL_not"/>
    <property type="match status" value="1"/>
</dbReference>
<comment type="caution">
    <text evidence="7">The sequence shown here is derived from an EMBL/GenBank/DDBJ whole genome shotgun (WGS) entry which is preliminary data.</text>
</comment>
<comment type="similarity">
    <text evidence="5">Belongs to the SctL stator family.</text>
</comment>
<dbReference type="Pfam" id="PF06188">
    <property type="entry name" value="HrpE"/>
    <property type="match status" value="1"/>
</dbReference>
<evidence type="ECO:0000256" key="2">
    <source>
        <dbReference type="ARBA" id="ARBA00022448"/>
    </source>
</evidence>
<dbReference type="GO" id="GO:0030254">
    <property type="term" value="P:protein secretion by the type III secretion system"/>
    <property type="evidence" value="ECO:0007669"/>
    <property type="project" value="InterPro"/>
</dbReference>
<keyword evidence="8" id="KW-1185">Reference proteome</keyword>
<comment type="subcellular location">
    <subcellularLocation>
        <location evidence="1">Cytoplasm</location>
    </subcellularLocation>
</comment>
<keyword evidence="3" id="KW-0963">Cytoplasm</keyword>
<keyword evidence="4" id="KW-0653">Protein transport</keyword>
<dbReference type="EMBL" id="VCHQ01000026">
    <property type="protein sequence ID" value="TLV11635.1"/>
    <property type="molecule type" value="Genomic_DNA"/>
</dbReference>